<dbReference type="SUPFAM" id="SSF53474">
    <property type="entry name" value="alpha/beta-Hydrolases"/>
    <property type="match status" value="1"/>
</dbReference>
<evidence type="ECO:0000259" key="2">
    <source>
        <dbReference type="Pfam" id="PF12697"/>
    </source>
</evidence>
<evidence type="ECO:0000313" key="3">
    <source>
        <dbReference type="EMBL" id="KAK3299665.1"/>
    </source>
</evidence>
<dbReference type="GeneID" id="87840273"/>
<dbReference type="Pfam" id="PF12697">
    <property type="entry name" value="Abhydrolase_6"/>
    <property type="match status" value="1"/>
</dbReference>
<feature type="domain" description="AB hydrolase-1" evidence="2">
    <location>
        <begin position="17"/>
        <end position="249"/>
    </location>
</feature>
<dbReference type="RefSeq" id="XP_062663179.1">
    <property type="nucleotide sequence ID" value="XM_062803325.1"/>
</dbReference>
<dbReference type="Proteomes" id="UP001278766">
    <property type="component" value="Unassembled WGS sequence"/>
</dbReference>
<dbReference type="AlphaFoldDB" id="A0AAE0HN84"/>
<gene>
    <name evidence="3" type="ORF">B0H64DRAFT_389252</name>
</gene>
<evidence type="ECO:0000313" key="4">
    <source>
        <dbReference type="Proteomes" id="UP001278766"/>
    </source>
</evidence>
<reference evidence="3" key="1">
    <citation type="journal article" date="2023" name="Mol. Phylogenet. Evol.">
        <title>Genome-scale phylogeny and comparative genomics of the fungal order Sordariales.</title>
        <authorList>
            <person name="Hensen N."/>
            <person name="Bonometti L."/>
            <person name="Westerberg I."/>
            <person name="Brannstrom I.O."/>
            <person name="Guillou S."/>
            <person name="Cros-Aarteil S."/>
            <person name="Calhoun S."/>
            <person name="Haridas S."/>
            <person name="Kuo A."/>
            <person name="Mondo S."/>
            <person name="Pangilinan J."/>
            <person name="Riley R."/>
            <person name="LaButti K."/>
            <person name="Andreopoulos B."/>
            <person name="Lipzen A."/>
            <person name="Chen C."/>
            <person name="Yan M."/>
            <person name="Daum C."/>
            <person name="Ng V."/>
            <person name="Clum A."/>
            <person name="Steindorff A."/>
            <person name="Ohm R.A."/>
            <person name="Martin F."/>
            <person name="Silar P."/>
            <person name="Natvig D.O."/>
            <person name="Lalanne C."/>
            <person name="Gautier V."/>
            <person name="Ament-Velasquez S.L."/>
            <person name="Kruys A."/>
            <person name="Hutchinson M.I."/>
            <person name="Powell A.J."/>
            <person name="Barry K."/>
            <person name="Miller A.N."/>
            <person name="Grigoriev I.V."/>
            <person name="Debuchy R."/>
            <person name="Gladieux P."/>
            <person name="Hiltunen Thoren M."/>
            <person name="Johannesson H."/>
        </authorList>
    </citation>
    <scope>NUCLEOTIDE SEQUENCE</scope>
    <source>
        <strain evidence="3">CBS 168.71</strain>
    </source>
</reference>
<protein>
    <submittedName>
        <fullName evidence="3">Alpha/Beta hydrolase protein</fullName>
    </submittedName>
</protein>
<comment type="caution">
    <text evidence="3">The sequence shown here is derived from an EMBL/GenBank/DDBJ whole genome shotgun (WGS) entry which is preliminary data.</text>
</comment>
<evidence type="ECO:0000256" key="1">
    <source>
        <dbReference type="ARBA" id="ARBA00029464"/>
    </source>
</evidence>
<accession>A0AAE0HN84</accession>
<dbReference type="PANTHER" id="PTHR47751">
    <property type="entry name" value="SUPERFAMILY HYDROLASE, PUTATIVE (AFU_ORTHOLOGUE AFUA_2G16580)-RELATED"/>
    <property type="match status" value="1"/>
</dbReference>
<dbReference type="PANTHER" id="PTHR47751:SF2">
    <property type="entry name" value="DLTD N-TERMINAL DOMAIN PROTEIN (AFU_ORTHOLOGUE AFUA_8G00380)-RELATED"/>
    <property type="match status" value="1"/>
</dbReference>
<dbReference type="EMBL" id="JAUEPN010000002">
    <property type="protein sequence ID" value="KAK3299665.1"/>
    <property type="molecule type" value="Genomic_DNA"/>
</dbReference>
<name>A0AAE0HN84_9PEZI</name>
<proteinExistence type="inferred from homology"/>
<sequence>MNFPKSELYNDVAEWFQREGFTAMVYDPRGVGASDGSPPNEINPAKQTEDIHDAVTFLKSLPAVDPKRIAVWGYSLGAAECLAAAAVDQRIKLVVAICPSGNPWGGHERNDERNRVLARVMRDRESRLRGNSPFELPFMGESEASIFNIRVLRGRMSEQPYEAVRTGLASVDGYRNVITVQTLLHMASWNIMELMPMISPTPVFLILADEDEIRRVREGGREIYEALGEPKQLHVEPDRGHLDILTNDERFPAIMKRQVDYLMKYFGE</sequence>
<dbReference type="Gene3D" id="3.40.50.1820">
    <property type="entry name" value="alpha/beta hydrolase"/>
    <property type="match status" value="1"/>
</dbReference>
<reference evidence="3" key="2">
    <citation type="submission" date="2023-06" db="EMBL/GenBank/DDBJ databases">
        <authorList>
            <consortium name="Lawrence Berkeley National Laboratory"/>
            <person name="Haridas S."/>
            <person name="Hensen N."/>
            <person name="Bonometti L."/>
            <person name="Westerberg I."/>
            <person name="Brannstrom I.O."/>
            <person name="Guillou S."/>
            <person name="Cros-Aarteil S."/>
            <person name="Calhoun S."/>
            <person name="Kuo A."/>
            <person name="Mondo S."/>
            <person name="Pangilinan J."/>
            <person name="Riley R."/>
            <person name="Labutti K."/>
            <person name="Andreopoulos B."/>
            <person name="Lipzen A."/>
            <person name="Chen C."/>
            <person name="Yanf M."/>
            <person name="Daum C."/>
            <person name="Ng V."/>
            <person name="Clum A."/>
            <person name="Steindorff A."/>
            <person name="Ohm R."/>
            <person name="Martin F."/>
            <person name="Silar P."/>
            <person name="Natvig D."/>
            <person name="Lalanne C."/>
            <person name="Gautier V."/>
            <person name="Ament-Velasquez S.L."/>
            <person name="Kruys A."/>
            <person name="Hutchinson M.I."/>
            <person name="Powell A.J."/>
            <person name="Barry K."/>
            <person name="Miller A.N."/>
            <person name="Grigoriev I.V."/>
            <person name="Debuchy R."/>
            <person name="Gladieux P."/>
            <person name="Thoren M.H."/>
            <person name="Johannesson H."/>
        </authorList>
    </citation>
    <scope>NUCLEOTIDE SEQUENCE</scope>
    <source>
        <strain evidence="3">CBS 168.71</strain>
    </source>
</reference>
<organism evidence="3 4">
    <name type="scientific">Chaetomium fimeti</name>
    <dbReference type="NCBI Taxonomy" id="1854472"/>
    <lineage>
        <taxon>Eukaryota</taxon>
        <taxon>Fungi</taxon>
        <taxon>Dikarya</taxon>
        <taxon>Ascomycota</taxon>
        <taxon>Pezizomycotina</taxon>
        <taxon>Sordariomycetes</taxon>
        <taxon>Sordariomycetidae</taxon>
        <taxon>Sordariales</taxon>
        <taxon>Chaetomiaceae</taxon>
        <taxon>Chaetomium</taxon>
    </lineage>
</organism>
<keyword evidence="3" id="KW-0378">Hydrolase</keyword>
<comment type="similarity">
    <text evidence="1">Belongs to the polyketide transferase af380 family.</text>
</comment>
<dbReference type="Gene3D" id="1.10.10.800">
    <property type="match status" value="1"/>
</dbReference>
<dbReference type="GO" id="GO:0016787">
    <property type="term" value="F:hydrolase activity"/>
    <property type="evidence" value="ECO:0007669"/>
    <property type="project" value="UniProtKB-KW"/>
</dbReference>
<dbReference type="InterPro" id="IPR029058">
    <property type="entry name" value="AB_hydrolase_fold"/>
</dbReference>
<dbReference type="InterPro" id="IPR051411">
    <property type="entry name" value="Polyketide_trans_af380"/>
</dbReference>
<dbReference type="InterPro" id="IPR000073">
    <property type="entry name" value="AB_hydrolase_1"/>
</dbReference>
<keyword evidence="4" id="KW-1185">Reference proteome</keyword>